<reference evidence="2" key="1">
    <citation type="submission" date="2022-11" db="EMBL/GenBank/DDBJ databases">
        <title>Genome Resource of Sclerotinia nivalis Strain SnTB1, a Plant Pathogen Isolated from American Ginseng.</title>
        <authorList>
            <person name="Fan S."/>
        </authorList>
    </citation>
    <scope>NUCLEOTIDE SEQUENCE</scope>
    <source>
        <strain evidence="2">SnTB1</strain>
    </source>
</reference>
<evidence type="ECO:0000313" key="2">
    <source>
        <dbReference type="EMBL" id="KAJ8070870.1"/>
    </source>
</evidence>
<gene>
    <name evidence="2" type="ORF">OCU04_001230</name>
</gene>
<feature type="compositionally biased region" description="Basic and acidic residues" evidence="1">
    <location>
        <begin position="199"/>
        <end position="212"/>
    </location>
</feature>
<organism evidence="2 3">
    <name type="scientific">Sclerotinia nivalis</name>
    <dbReference type="NCBI Taxonomy" id="352851"/>
    <lineage>
        <taxon>Eukaryota</taxon>
        <taxon>Fungi</taxon>
        <taxon>Dikarya</taxon>
        <taxon>Ascomycota</taxon>
        <taxon>Pezizomycotina</taxon>
        <taxon>Leotiomycetes</taxon>
        <taxon>Helotiales</taxon>
        <taxon>Sclerotiniaceae</taxon>
        <taxon>Sclerotinia</taxon>
    </lineage>
</organism>
<dbReference type="EMBL" id="JAPEIS010000001">
    <property type="protein sequence ID" value="KAJ8070870.1"/>
    <property type="molecule type" value="Genomic_DNA"/>
</dbReference>
<sequence>MGDILQHAQQLPIQVTTMAPPLPKHVVHAIEVAIECAWEVSRPVDLKSIANIFNTTPTTVIRIRKRQEKIRDTGIDERGKKQGPKFRYGGKEEELKEWLTKLCEDHPEMKQAEITRLMEEKWGIKYGQSTVCRLIRIWKIPHRVSNRMYGNSRLYVEKESVGKVDMEGRGRGELVDKLGIGAVRKRALGGEDDDQAVEDGNKSTDSEERSQGSERLQGLQTLGMAVMQVQERENMIMANGNGNSNAAPLSNRYELAPLLEHNRMVERLNQSLDAINQAVEPSPQIQHYRPYQTTYPTSQPNCQYQMNS</sequence>
<feature type="region of interest" description="Disordered" evidence="1">
    <location>
        <begin position="189"/>
        <end position="215"/>
    </location>
</feature>
<comment type="caution">
    <text evidence="2">The sequence shown here is derived from an EMBL/GenBank/DDBJ whole genome shotgun (WGS) entry which is preliminary data.</text>
</comment>
<evidence type="ECO:0000256" key="1">
    <source>
        <dbReference type="SAM" id="MobiDB-lite"/>
    </source>
</evidence>
<accession>A0A9X0AY63</accession>
<evidence type="ECO:0000313" key="3">
    <source>
        <dbReference type="Proteomes" id="UP001152300"/>
    </source>
</evidence>
<dbReference type="InterPro" id="IPR009057">
    <property type="entry name" value="Homeodomain-like_sf"/>
</dbReference>
<dbReference type="Proteomes" id="UP001152300">
    <property type="component" value="Unassembled WGS sequence"/>
</dbReference>
<name>A0A9X0AY63_9HELO</name>
<dbReference type="OrthoDB" id="3524915at2759"/>
<keyword evidence="3" id="KW-1185">Reference proteome</keyword>
<dbReference type="AlphaFoldDB" id="A0A9X0AY63"/>
<protein>
    <submittedName>
        <fullName evidence="2">Uncharacterized protein</fullName>
    </submittedName>
</protein>
<proteinExistence type="predicted"/>
<dbReference type="SUPFAM" id="SSF46689">
    <property type="entry name" value="Homeodomain-like"/>
    <property type="match status" value="1"/>
</dbReference>